<organism evidence="2 3">
    <name type="scientific">Richelia sinica FACHB-800</name>
    <dbReference type="NCBI Taxonomy" id="1357546"/>
    <lineage>
        <taxon>Bacteria</taxon>
        <taxon>Bacillati</taxon>
        <taxon>Cyanobacteriota</taxon>
        <taxon>Cyanophyceae</taxon>
        <taxon>Nostocales</taxon>
        <taxon>Nostocaceae</taxon>
        <taxon>Richelia</taxon>
    </lineage>
</organism>
<feature type="compositionally biased region" description="Polar residues" evidence="1">
    <location>
        <begin position="68"/>
        <end position="78"/>
    </location>
</feature>
<proteinExistence type="predicted"/>
<dbReference type="Proteomes" id="UP000683511">
    <property type="component" value="Chromosome"/>
</dbReference>
<evidence type="ECO:0000313" key="2">
    <source>
        <dbReference type="EMBL" id="QXE25793.1"/>
    </source>
</evidence>
<keyword evidence="3" id="KW-1185">Reference proteome</keyword>
<feature type="compositionally biased region" description="Low complexity" evidence="1">
    <location>
        <begin position="79"/>
        <end position="90"/>
    </location>
</feature>
<gene>
    <name evidence="2" type="ORF">B6N60_04513</name>
</gene>
<dbReference type="AlphaFoldDB" id="A0A975TD16"/>
<dbReference type="KEGG" id="rsin:B6N60_04513"/>
<protein>
    <submittedName>
        <fullName evidence="2">Uncharacterized protein</fullName>
    </submittedName>
</protein>
<name>A0A975TD16_9NOST</name>
<reference evidence="2" key="1">
    <citation type="submission" date="2017-04" db="EMBL/GenBank/DDBJ databases">
        <title>Genome deletions in a multicellular cyanobacterial endosymbiont for morphological adaptation in marine diatoms.</title>
        <authorList>
            <person name="Wang Y."/>
            <person name="Gao H."/>
            <person name="Li R."/>
            <person name="Xu X."/>
        </authorList>
    </citation>
    <scope>NUCLEOTIDE SEQUENCE</scope>
    <source>
        <strain evidence="2">FACHB 800</strain>
    </source>
</reference>
<accession>A0A975TD16</accession>
<evidence type="ECO:0000313" key="3">
    <source>
        <dbReference type="Proteomes" id="UP000683511"/>
    </source>
</evidence>
<dbReference type="EMBL" id="CP021056">
    <property type="protein sequence ID" value="QXE25793.1"/>
    <property type="molecule type" value="Genomic_DNA"/>
</dbReference>
<evidence type="ECO:0000256" key="1">
    <source>
        <dbReference type="SAM" id="MobiDB-lite"/>
    </source>
</evidence>
<feature type="region of interest" description="Disordered" evidence="1">
    <location>
        <begin position="58"/>
        <end position="90"/>
    </location>
</feature>
<sequence>MIQTMKIQFIGTTLAVLAIISGLDTRVAAESQAPKAQGENVTLSGASLVNISDRTAQDDFPTFFEGQNPGNRPNTAANSGSSQSSTLQDSLSLSSTPIFIQPANQNLNGNDGLQVQLDLTSNQ</sequence>